<evidence type="ECO:0000313" key="1">
    <source>
        <dbReference type="EMBL" id="GEN35380.1"/>
    </source>
</evidence>
<name>A0A511V922_9BACL</name>
<dbReference type="RefSeq" id="WP_146810916.1">
    <property type="nucleotide sequence ID" value="NZ_BJXX01000129.1"/>
</dbReference>
<evidence type="ECO:0000313" key="2">
    <source>
        <dbReference type="Proteomes" id="UP000321157"/>
    </source>
</evidence>
<keyword evidence="2" id="KW-1185">Reference proteome</keyword>
<dbReference type="Proteomes" id="UP000321157">
    <property type="component" value="Unassembled WGS sequence"/>
</dbReference>
<proteinExistence type="predicted"/>
<dbReference type="AlphaFoldDB" id="A0A511V922"/>
<dbReference type="EMBL" id="BJXX01000129">
    <property type="protein sequence ID" value="GEN35380.1"/>
    <property type="molecule type" value="Genomic_DNA"/>
</dbReference>
<organism evidence="1 2">
    <name type="scientific">Aneurinibacillus danicus</name>
    <dbReference type="NCBI Taxonomy" id="267746"/>
    <lineage>
        <taxon>Bacteria</taxon>
        <taxon>Bacillati</taxon>
        <taxon>Bacillota</taxon>
        <taxon>Bacilli</taxon>
        <taxon>Bacillales</taxon>
        <taxon>Paenibacillaceae</taxon>
        <taxon>Aneurinibacillus group</taxon>
        <taxon>Aneurinibacillus</taxon>
    </lineage>
</organism>
<sequence length="105" mass="12739">MSIVKFSFENREFPSLEEMTDVLLHEANEQIIRIDMGNMANTSDNRNYVKWRLLHLQYYFGNVTPMKVKSTYNSLWSQLYRLEHQDEYRHPYLKKLLEKVQHANL</sequence>
<accession>A0A511V922</accession>
<reference evidence="1 2" key="1">
    <citation type="submission" date="2019-07" db="EMBL/GenBank/DDBJ databases">
        <title>Whole genome shotgun sequence of Aneurinibacillus danicus NBRC 102444.</title>
        <authorList>
            <person name="Hosoyama A."/>
            <person name="Uohara A."/>
            <person name="Ohji S."/>
            <person name="Ichikawa N."/>
        </authorList>
    </citation>
    <scope>NUCLEOTIDE SEQUENCE [LARGE SCALE GENOMIC DNA]</scope>
    <source>
        <strain evidence="1 2">NBRC 102444</strain>
    </source>
</reference>
<dbReference type="OrthoDB" id="2929531at2"/>
<protein>
    <submittedName>
        <fullName evidence="1">Uncharacterized protein</fullName>
    </submittedName>
</protein>
<gene>
    <name evidence="1" type="ORF">ADA01nite_28400</name>
</gene>
<comment type="caution">
    <text evidence="1">The sequence shown here is derived from an EMBL/GenBank/DDBJ whole genome shotgun (WGS) entry which is preliminary data.</text>
</comment>